<dbReference type="GO" id="GO:0045048">
    <property type="term" value="P:protein insertion into ER membrane"/>
    <property type="evidence" value="ECO:0007669"/>
    <property type="project" value="InterPro"/>
</dbReference>
<feature type="transmembrane region" description="Helical" evidence="5">
    <location>
        <begin position="48"/>
        <end position="67"/>
    </location>
</feature>
<comment type="caution">
    <text evidence="6">The sequence shown here is derived from an EMBL/GenBank/DDBJ whole genome shotgun (WGS) entry which is preliminary data.</text>
</comment>
<dbReference type="Proteomes" id="UP000217199">
    <property type="component" value="Unassembled WGS sequence"/>
</dbReference>
<evidence type="ECO:0000256" key="5">
    <source>
        <dbReference type="SAM" id="Phobius"/>
    </source>
</evidence>
<name>A0A286UEC9_9AGAM</name>
<evidence type="ECO:0000256" key="4">
    <source>
        <dbReference type="ARBA" id="ARBA00023136"/>
    </source>
</evidence>
<evidence type="ECO:0000313" key="6">
    <source>
        <dbReference type="EMBL" id="PAV17908.1"/>
    </source>
</evidence>
<keyword evidence="2 5" id="KW-0812">Transmembrane</keyword>
<dbReference type="OrthoDB" id="284718at2759"/>
<proteinExistence type="predicted"/>
<feature type="transmembrane region" description="Helical" evidence="5">
    <location>
        <begin position="79"/>
        <end position="97"/>
    </location>
</feature>
<evidence type="ECO:0000256" key="3">
    <source>
        <dbReference type="ARBA" id="ARBA00022989"/>
    </source>
</evidence>
<dbReference type="InterPro" id="IPR005351">
    <property type="entry name" value="ASTER"/>
</dbReference>
<gene>
    <name evidence="6" type="ORF">PNOK_0639400</name>
</gene>
<dbReference type="AlphaFoldDB" id="A0A286UEC9"/>
<evidence type="ECO:0000256" key="1">
    <source>
        <dbReference type="ARBA" id="ARBA00004370"/>
    </source>
</evidence>
<dbReference type="GO" id="GO:0044183">
    <property type="term" value="F:protein folding chaperone"/>
    <property type="evidence" value="ECO:0007669"/>
    <property type="project" value="InterPro"/>
</dbReference>
<dbReference type="GO" id="GO:0005789">
    <property type="term" value="C:endoplasmic reticulum membrane"/>
    <property type="evidence" value="ECO:0007669"/>
    <property type="project" value="InterPro"/>
</dbReference>
<accession>A0A286UEC9</accession>
<protein>
    <submittedName>
        <fullName evidence="6">Uncharacterized protein</fullName>
    </submittedName>
</protein>
<comment type="subcellular location">
    <subcellularLocation>
        <location evidence="1">Membrane</location>
    </subcellularLocation>
</comment>
<reference evidence="6 7" key="1">
    <citation type="journal article" date="2017" name="Mol. Ecol.">
        <title>Comparative and population genomic landscape of Phellinus noxius: A hypervariable fungus causing root rot in trees.</title>
        <authorList>
            <person name="Chung C.L."/>
            <person name="Lee T.J."/>
            <person name="Akiba M."/>
            <person name="Lee H.H."/>
            <person name="Kuo T.H."/>
            <person name="Liu D."/>
            <person name="Ke H.M."/>
            <person name="Yokoi T."/>
            <person name="Roa M.B."/>
            <person name="Lu M.J."/>
            <person name="Chang Y.Y."/>
            <person name="Ann P.J."/>
            <person name="Tsai J.N."/>
            <person name="Chen C.Y."/>
            <person name="Tzean S.S."/>
            <person name="Ota Y."/>
            <person name="Hattori T."/>
            <person name="Sahashi N."/>
            <person name="Liou R.F."/>
            <person name="Kikuchi T."/>
            <person name="Tsai I.J."/>
        </authorList>
    </citation>
    <scope>NUCLEOTIDE SEQUENCE [LARGE SCALE GENOMIC DNA]</scope>
    <source>
        <strain evidence="6 7">FFPRI411160</strain>
    </source>
</reference>
<keyword evidence="4 5" id="KW-0472">Membrane</keyword>
<organism evidence="6 7">
    <name type="scientific">Pyrrhoderma noxium</name>
    <dbReference type="NCBI Taxonomy" id="2282107"/>
    <lineage>
        <taxon>Eukaryota</taxon>
        <taxon>Fungi</taxon>
        <taxon>Dikarya</taxon>
        <taxon>Basidiomycota</taxon>
        <taxon>Agaricomycotina</taxon>
        <taxon>Agaricomycetes</taxon>
        <taxon>Hymenochaetales</taxon>
        <taxon>Hymenochaetaceae</taxon>
        <taxon>Pyrrhoderma</taxon>
    </lineage>
</organism>
<dbReference type="EMBL" id="NBII01000006">
    <property type="protein sequence ID" value="PAV17908.1"/>
    <property type="molecule type" value="Genomic_DNA"/>
</dbReference>
<dbReference type="InParanoid" id="A0A286UEC9"/>
<keyword evidence="7" id="KW-1185">Reference proteome</keyword>
<sequence>MSSTDDPRDSSLEVRFTLPPSWSTDGSDGFSAVSMLIAGAVMVTRNRFLAWPALLFGISSFFNQHPLRTKDVGPSWQSLISGLSALVISYLPMVLIARGPAQVPITPAP</sequence>
<dbReference type="STRING" id="2282107.A0A286UEC9"/>
<evidence type="ECO:0000313" key="7">
    <source>
        <dbReference type="Proteomes" id="UP000217199"/>
    </source>
</evidence>
<keyword evidence="3 5" id="KW-1133">Transmembrane helix</keyword>
<dbReference type="Pfam" id="PF03669">
    <property type="entry name" value="ASTER"/>
    <property type="match status" value="1"/>
</dbReference>
<evidence type="ECO:0000256" key="2">
    <source>
        <dbReference type="ARBA" id="ARBA00022692"/>
    </source>
</evidence>